<keyword evidence="2" id="KW-0539">Nucleus</keyword>
<gene>
    <name evidence="6" type="ORF">LGLO00237_LOCUS16898</name>
</gene>
<feature type="compositionally biased region" description="Basic residues" evidence="4">
    <location>
        <begin position="490"/>
        <end position="509"/>
    </location>
</feature>
<name>A0A7S3YXM4_9EUKA</name>
<feature type="compositionally biased region" description="Basic residues" evidence="4">
    <location>
        <begin position="250"/>
        <end position="263"/>
    </location>
</feature>
<feature type="compositionally biased region" description="Basic and acidic residues" evidence="4">
    <location>
        <begin position="45"/>
        <end position="83"/>
    </location>
</feature>
<feature type="compositionally biased region" description="Basic and acidic residues" evidence="4">
    <location>
        <begin position="1"/>
        <end position="15"/>
    </location>
</feature>
<evidence type="ECO:0000256" key="3">
    <source>
        <dbReference type="SAM" id="Coils"/>
    </source>
</evidence>
<feature type="compositionally biased region" description="Low complexity" evidence="4">
    <location>
        <begin position="329"/>
        <end position="340"/>
    </location>
</feature>
<dbReference type="EMBL" id="HBIV01023519">
    <property type="protein sequence ID" value="CAE0665293.1"/>
    <property type="molecule type" value="Transcribed_RNA"/>
</dbReference>
<feature type="domain" description="RED-like N-terminal" evidence="5">
    <location>
        <begin position="86"/>
        <end position="254"/>
    </location>
</feature>
<dbReference type="InterPro" id="IPR012916">
    <property type="entry name" value="RED_N"/>
</dbReference>
<feature type="compositionally biased region" description="Basic and acidic residues" evidence="4">
    <location>
        <begin position="460"/>
        <end position="489"/>
    </location>
</feature>
<reference evidence="6" key="1">
    <citation type="submission" date="2021-01" db="EMBL/GenBank/DDBJ databases">
        <authorList>
            <person name="Corre E."/>
            <person name="Pelletier E."/>
            <person name="Niang G."/>
            <person name="Scheremetjew M."/>
            <person name="Finn R."/>
            <person name="Kale V."/>
            <person name="Holt S."/>
            <person name="Cochrane G."/>
            <person name="Meng A."/>
            <person name="Brown T."/>
            <person name="Cohen L."/>
        </authorList>
    </citation>
    <scope>NUCLEOTIDE SEQUENCE</scope>
    <source>
        <strain evidence="6">CCCM811</strain>
    </source>
</reference>
<evidence type="ECO:0000256" key="4">
    <source>
        <dbReference type="SAM" id="MobiDB-lite"/>
    </source>
</evidence>
<feature type="coiled-coil region" evidence="3">
    <location>
        <begin position="113"/>
        <end position="155"/>
    </location>
</feature>
<protein>
    <recommendedName>
        <fullName evidence="5">RED-like N-terminal domain-containing protein</fullName>
    </recommendedName>
</protein>
<evidence type="ECO:0000256" key="1">
    <source>
        <dbReference type="ARBA" id="ARBA00004123"/>
    </source>
</evidence>
<organism evidence="6">
    <name type="scientific">Lotharella globosa</name>
    <dbReference type="NCBI Taxonomy" id="91324"/>
    <lineage>
        <taxon>Eukaryota</taxon>
        <taxon>Sar</taxon>
        <taxon>Rhizaria</taxon>
        <taxon>Cercozoa</taxon>
        <taxon>Chlorarachniophyceae</taxon>
        <taxon>Lotharella</taxon>
    </lineage>
</organism>
<evidence type="ECO:0000256" key="2">
    <source>
        <dbReference type="ARBA" id="ARBA00023242"/>
    </source>
</evidence>
<sequence length="509" mass="57668">MRNSDFRRLLEEDRPSGTQKPQETAEQRKEREDRRKQKKLASYKRWQERKAQLEAKYKKSDYRDRAKERREQKQKQEEEELKKYAHMSVEKTKFLGGDVEHTHLVKGLDFALLQRYKEELEREEMEKLEIAYEEAQAEKKVKDKAKKAKEEAEKDKPKFTTVVGRSIYNAAIGNALRRKEEYSLSNFVPGRMTFEFDLDPIGSELPTTIVHSKDHLLEIEERLSGVVPLKVSKRISRILTFLREGSKTLKSSKKAKAKAKRSAKTSSSSPKKNTNGGKHSSAAMEEEDDDDDDDDDDIFEDAGRDYVPTQDESSKSKAYFDTQKPAPTPSSSSSLPSASAIAAAARAAEAAKAALSEVNPKDMAKKMKMNKAKAAKRKIREPKRESLMMEFENDGPDEDGGKKGGGLTRLQPLEVDDEYAECYPTMSVGFETLGGEESDEDEAKGKGGPDANKSRKWGAKQRDSQKEAQKLDKEWGAIQKILKEKESKKAGTKKPSAKRQKILKGFVKK</sequence>
<feature type="compositionally biased region" description="Basic and acidic residues" evidence="4">
    <location>
        <begin position="23"/>
        <end position="35"/>
    </location>
</feature>
<dbReference type="AlphaFoldDB" id="A0A7S3YXM4"/>
<feature type="compositionally biased region" description="Acidic residues" evidence="4">
    <location>
        <begin position="284"/>
        <end position="300"/>
    </location>
</feature>
<dbReference type="PANTHER" id="PTHR12765">
    <property type="entry name" value="RED PROTEIN IK FACTOR CYTOKINE IK"/>
    <property type="match status" value="1"/>
</dbReference>
<evidence type="ECO:0000313" key="6">
    <source>
        <dbReference type="EMBL" id="CAE0665293.1"/>
    </source>
</evidence>
<dbReference type="InterPro" id="IPR039896">
    <property type="entry name" value="Red-like"/>
</dbReference>
<keyword evidence="3" id="KW-0175">Coiled coil</keyword>
<evidence type="ECO:0000259" key="5">
    <source>
        <dbReference type="Pfam" id="PF07808"/>
    </source>
</evidence>
<feature type="compositionally biased region" description="Basic residues" evidence="4">
    <location>
        <begin position="366"/>
        <end position="381"/>
    </location>
</feature>
<proteinExistence type="predicted"/>
<feature type="region of interest" description="Disordered" evidence="4">
    <location>
        <begin position="354"/>
        <end position="413"/>
    </location>
</feature>
<dbReference type="GO" id="GO:0005634">
    <property type="term" value="C:nucleus"/>
    <property type="evidence" value="ECO:0007669"/>
    <property type="project" value="UniProtKB-SubCell"/>
</dbReference>
<feature type="region of interest" description="Disordered" evidence="4">
    <location>
        <begin position="1"/>
        <end position="83"/>
    </location>
</feature>
<comment type="subcellular location">
    <subcellularLocation>
        <location evidence="1">Nucleus</location>
    </subcellularLocation>
</comment>
<feature type="region of interest" description="Disordered" evidence="4">
    <location>
        <begin position="250"/>
        <end position="340"/>
    </location>
</feature>
<accession>A0A7S3YXM4</accession>
<dbReference type="Pfam" id="PF07808">
    <property type="entry name" value="RED_N"/>
    <property type="match status" value="1"/>
</dbReference>
<feature type="region of interest" description="Disordered" evidence="4">
    <location>
        <begin position="430"/>
        <end position="509"/>
    </location>
</feature>